<reference evidence="2" key="2">
    <citation type="submission" date="2020-09" db="EMBL/GenBank/DDBJ databases">
        <authorList>
            <person name="Sun Q."/>
            <person name="Sedlacek I."/>
        </authorList>
    </citation>
    <scope>NUCLEOTIDE SEQUENCE</scope>
    <source>
        <strain evidence="2">CCM 7905</strain>
    </source>
</reference>
<dbReference type="RefSeq" id="WP_188547916.1">
    <property type="nucleotide sequence ID" value="NZ_BMCU01000008.1"/>
</dbReference>
<dbReference type="GO" id="GO:0003824">
    <property type="term" value="F:catalytic activity"/>
    <property type="evidence" value="ECO:0007669"/>
    <property type="project" value="UniProtKB-ARBA"/>
</dbReference>
<keyword evidence="3" id="KW-1185">Reference proteome</keyword>
<accession>A0A917G8I4</accession>
<protein>
    <recommendedName>
        <fullName evidence="1">AB hydrolase-1 domain-containing protein</fullName>
    </recommendedName>
</protein>
<dbReference type="SUPFAM" id="SSF53474">
    <property type="entry name" value="alpha/beta-Hydrolases"/>
    <property type="match status" value="1"/>
</dbReference>
<dbReference type="PANTHER" id="PTHR37017">
    <property type="entry name" value="AB HYDROLASE-1 DOMAIN-CONTAINING PROTEIN-RELATED"/>
    <property type="match status" value="1"/>
</dbReference>
<reference evidence="2" key="1">
    <citation type="journal article" date="2014" name="Int. J. Syst. Evol. Microbiol.">
        <title>Complete genome sequence of Corynebacterium casei LMG S-19264T (=DSM 44701T), isolated from a smear-ripened cheese.</title>
        <authorList>
            <consortium name="US DOE Joint Genome Institute (JGI-PGF)"/>
            <person name="Walter F."/>
            <person name="Albersmeier A."/>
            <person name="Kalinowski J."/>
            <person name="Ruckert C."/>
        </authorList>
    </citation>
    <scope>NUCLEOTIDE SEQUENCE</scope>
    <source>
        <strain evidence="2">CCM 7905</strain>
    </source>
</reference>
<dbReference type="PANTHER" id="PTHR37017:SF11">
    <property type="entry name" value="ESTERASE_LIPASE_THIOESTERASE DOMAIN-CONTAINING PROTEIN"/>
    <property type="match status" value="1"/>
</dbReference>
<dbReference type="Gene3D" id="3.40.50.1820">
    <property type="entry name" value="alpha/beta hydrolase"/>
    <property type="match status" value="1"/>
</dbReference>
<evidence type="ECO:0000313" key="3">
    <source>
        <dbReference type="Proteomes" id="UP000654257"/>
    </source>
</evidence>
<evidence type="ECO:0000313" key="2">
    <source>
        <dbReference type="EMBL" id="GGG28915.1"/>
    </source>
</evidence>
<gene>
    <name evidence="2" type="ORF">GCM10007304_48490</name>
</gene>
<evidence type="ECO:0000259" key="1">
    <source>
        <dbReference type="Pfam" id="PF12697"/>
    </source>
</evidence>
<dbReference type="Proteomes" id="UP000654257">
    <property type="component" value="Unassembled WGS sequence"/>
</dbReference>
<proteinExistence type="predicted"/>
<dbReference type="Pfam" id="PF12697">
    <property type="entry name" value="Abhydrolase_6"/>
    <property type="match status" value="1"/>
</dbReference>
<organism evidence="2 3">
    <name type="scientific">Rhodococcoides trifolii</name>
    <dbReference type="NCBI Taxonomy" id="908250"/>
    <lineage>
        <taxon>Bacteria</taxon>
        <taxon>Bacillati</taxon>
        <taxon>Actinomycetota</taxon>
        <taxon>Actinomycetes</taxon>
        <taxon>Mycobacteriales</taxon>
        <taxon>Nocardiaceae</taxon>
        <taxon>Rhodococcoides</taxon>
    </lineage>
</organism>
<dbReference type="InterPro" id="IPR000073">
    <property type="entry name" value="AB_hydrolase_1"/>
</dbReference>
<dbReference type="EMBL" id="BMCU01000008">
    <property type="protein sequence ID" value="GGG28915.1"/>
    <property type="molecule type" value="Genomic_DNA"/>
</dbReference>
<name>A0A917G8I4_9NOCA</name>
<dbReference type="InterPro" id="IPR052897">
    <property type="entry name" value="Sec-Metab_Biosynth_Hydrolase"/>
</dbReference>
<dbReference type="InterPro" id="IPR029058">
    <property type="entry name" value="AB_hydrolase_fold"/>
</dbReference>
<feature type="domain" description="AB hydrolase-1" evidence="1">
    <location>
        <begin position="10"/>
        <end position="224"/>
    </location>
</feature>
<comment type="caution">
    <text evidence="2">The sequence shown here is derived from an EMBL/GenBank/DDBJ whole genome shotgun (WGS) entry which is preliminary data.</text>
</comment>
<dbReference type="AlphaFoldDB" id="A0A917G8I4"/>
<sequence>MTHNQKNPTVVLVHGAWHGAWVWDDLRAEMTDHTVDAVELPSSGHDPAKLGSFDDDVDTIRSMVRSITEPVVVVAHSYGGLPTTQALCGLDNVIGVVYIAAWVLDVGQSVASLAGEHGLPDWWDVHPSEGYVDALRPEEIFYHDLPPERAAEYGRRLTHQSLDSAAHPLRDAIWKSVPTSYILCEQDRSLDPSIQQSMSEHTGRTTRFDTGHNPFLSRPAAVAEQIRQDTAAFLTQSVLAP</sequence>